<dbReference type="RefSeq" id="WP_126826237.1">
    <property type="nucleotide sequence ID" value="NZ_JBHLWU010000001.1"/>
</dbReference>
<evidence type="ECO:0000313" key="1">
    <source>
        <dbReference type="EMBL" id="RSU06602.1"/>
    </source>
</evidence>
<dbReference type="Proteomes" id="UP000288669">
    <property type="component" value="Unassembled WGS sequence"/>
</dbReference>
<proteinExistence type="predicted"/>
<comment type="caution">
    <text evidence="1">The sequence shown here is derived from an EMBL/GenBank/DDBJ whole genome shotgun (WGS) entry which is preliminary data.</text>
</comment>
<name>A0A430AFU8_9ENTE</name>
<evidence type="ECO:0000313" key="2">
    <source>
        <dbReference type="Proteomes" id="UP000288669"/>
    </source>
</evidence>
<sequence length="249" mass="29814">MSDYIYIHLDNMTNAVLSDGLTNLDFSHSIVQRPKNLLLLDPNCEEGEYEPHTGLKIIREPEEIEQYFLYISKKREPQIKWIDFNELALVKQLTPMEISELLYFGHMRTQLHSPFFYKLQNNYVFFETDRLTKVYYRHLEEFYLTIGGKITRLVLEKLNNKKSFFKRAIPVEPVPLEIVKELHAVFQEGIVLSFKQEEIVNKTYTIPIYVVEDRLREAREQRYTEEMKIASLVYNTSKKTWHFFEDELN</sequence>
<dbReference type="OrthoDB" id="8704087at2"/>
<keyword evidence="2" id="KW-1185">Reference proteome</keyword>
<dbReference type="AlphaFoldDB" id="A0A430AFU8"/>
<organism evidence="1 2">
    <name type="scientific">Vagococcus entomophilus</name>
    <dbReference type="NCBI Taxonomy" id="1160095"/>
    <lineage>
        <taxon>Bacteria</taxon>
        <taxon>Bacillati</taxon>
        <taxon>Bacillota</taxon>
        <taxon>Bacilli</taxon>
        <taxon>Lactobacillales</taxon>
        <taxon>Enterococcaceae</taxon>
        <taxon>Vagococcus</taxon>
    </lineage>
</organism>
<gene>
    <name evidence="1" type="ORF">CBF30_10175</name>
</gene>
<reference evidence="1 2" key="1">
    <citation type="submission" date="2017-05" db="EMBL/GenBank/DDBJ databases">
        <title>Vagococcus spp. assemblies.</title>
        <authorList>
            <person name="Gulvik C.A."/>
        </authorList>
    </citation>
    <scope>NUCLEOTIDE SEQUENCE [LARGE SCALE GENOMIC DNA]</scope>
    <source>
        <strain evidence="1 2">DSM 24756</strain>
    </source>
</reference>
<accession>A0A430AFU8</accession>
<protein>
    <submittedName>
        <fullName evidence="1">Uncharacterized protein</fullName>
    </submittedName>
</protein>
<dbReference type="EMBL" id="NGJZ01000003">
    <property type="protein sequence ID" value="RSU06602.1"/>
    <property type="molecule type" value="Genomic_DNA"/>
</dbReference>